<dbReference type="PANTHER" id="PTHR30033:SF1">
    <property type="entry name" value="FLAGELLAR HOOK-ASSOCIATED PROTEIN 1"/>
    <property type="match status" value="1"/>
</dbReference>
<evidence type="ECO:0000256" key="4">
    <source>
        <dbReference type="ARBA" id="ARBA00016244"/>
    </source>
</evidence>
<comment type="subcellular location">
    <subcellularLocation>
        <location evidence="1 7">Bacterial flagellum</location>
    </subcellularLocation>
    <subcellularLocation>
        <location evidence="2 7">Secreted</location>
    </subcellularLocation>
</comment>
<evidence type="ECO:0000256" key="2">
    <source>
        <dbReference type="ARBA" id="ARBA00004613"/>
    </source>
</evidence>
<feature type="domain" description="Flagellar basal-body/hook protein C-terminal" evidence="9">
    <location>
        <begin position="548"/>
        <end position="589"/>
    </location>
</feature>
<reference evidence="11 12" key="1">
    <citation type="submission" date="2018-02" db="EMBL/GenBank/DDBJ databases">
        <title>Genomic Encyclopedia of Archaeal and Bacterial Type Strains, Phase II (KMG-II): from individual species to whole genera.</title>
        <authorList>
            <person name="Goeker M."/>
        </authorList>
    </citation>
    <scope>NUCLEOTIDE SEQUENCE [LARGE SCALE GENOMIC DNA]</scope>
    <source>
        <strain evidence="11 12">DSM 15099</strain>
    </source>
</reference>
<dbReference type="GO" id="GO:0005576">
    <property type="term" value="C:extracellular region"/>
    <property type="evidence" value="ECO:0007669"/>
    <property type="project" value="UniProtKB-SubCell"/>
</dbReference>
<dbReference type="Pfam" id="PF06429">
    <property type="entry name" value="Flg_bbr_C"/>
    <property type="match status" value="1"/>
</dbReference>
<dbReference type="EMBL" id="PTIS01000001">
    <property type="protein sequence ID" value="PPK49483.1"/>
    <property type="molecule type" value="Genomic_DNA"/>
</dbReference>
<dbReference type="Proteomes" id="UP000239863">
    <property type="component" value="Unassembled WGS sequence"/>
</dbReference>
<keyword evidence="11" id="KW-0282">Flagellum</keyword>
<proteinExistence type="inferred from homology"/>
<dbReference type="Pfam" id="PF00460">
    <property type="entry name" value="Flg_bb_rod"/>
    <property type="match status" value="1"/>
</dbReference>
<dbReference type="PANTHER" id="PTHR30033">
    <property type="entry name" value="FLAGELLAR HOOK-ASSOCIATED PROTEIN 1"/>
    <property type="match status" value="1"/>
</dbReference>
<feature type="domain" description="Flagellar hook-associated protein FlgK helical" evidence="10">
    <location>
        <begin position="102"/>
        <end position="245"/>
    </location>
</feature>
<accession>A0A2S6G0R4</accession>
<name>A0A2S6G0R4_9CLOT</name>
<evidence type="ECO:0000256" key="1">
    <source>
        <dbReference type="ARBA" id="ARBA00004365"/>
    </source>
</evidence>
<evidence type="ECO:0000256" key="7">
    <source>
        <dbReference type="RuleBase" id="RU362065"/>
    </source>
</evidence>
<protein>
    <recommendedName>
        <fullName evidence="4 7">Flagellar hook-associated protein 1</fullName>
        <shortName evidence="7">HAP1</shortName>
    </recommendedName>
</protein>
<dbReference type="STRING" id="37659.GCA_000703125_02814"/>
<evidence type="ECO:0000256" key="5">
    <source>
        <dbReference type="ARBA" id="ARBA00022525"/>
    </source>
</evidence>
<keyword evidence="11" id="KW-0969">Cilium</keyword>
<dbReference type="InterPro" id="IPR001444">
    <property type="entry name" value="Flag_bb_rod_N"/>
</dbReference>
<comment type="caution">
    <text evidence="11">The sequence shown here is derived from an EMBL/GenBank/DDBJ whole genome shotgun (WGS) entry which is preliminary data.</text>
</comment>
<organism evidence="11 12">
    <name type="scientific">Clostridium algidicarnis DSM 15099</name>
    <dbReference type="NCBI Taxonomy" id="1121295"/>
    <lineage>
        <taxon>Bacteria</taxon>
        <taxon>Bacillati</taxon>
        <taxon>Bacillota</taxon>
        <taxon>Clostridia</taxon>
        <taxon>Eubacteriales</taxon>
        <taxon>Clostridiaceae</taxon>
        <taxon>Clostridium</taxon>
    </lineage>
</organism>
<dbReference type="AlphaFoldDB" id="A0A2S6G0R4"/>
<evidence type="ECO:0000256" key="3">
    <source>
        <dbReference type="ARBA" id="ARBA00009677"/>
    </source>
</evidence>
<dbReference type="RefSeq" id="WP_104408874.1">
    <property type="nucleotide sequence ID" value="NZ_PTIS01000001.1"/>
</dbReference>
<feature type="domain" description="Flagellar basal body rod protein N-terminal" evidence="8">
    <location>
        <begin position="9"/>
        <end position="37"/>
    </location>
</feature>
<keyword evidence="5 7" id="KW-0964">Secreted</keyword>
<gene>
    <name evidence="7" type="primary">flgK</name>
    <name evidence="11" type="ORF">BD821_101144</name>
</gene>
<evidence type="ECO:0000256" key="6">
    <source>
        <dbReference type="ARBA" id="ARBA00023143"/>
    </source>
</evidence>
<feature type="domain" description="Flagellar hook-associated protein FlgK helical" evidence="10">
    <location>
        <begin position="356"/>
        <end position="410"/>
    </location>
</feature>
<dbReference type="InterPro" id="IPR002371">
    <property type="entry name" value="FlgK"/>
</dbReference>
<dbReference type="NCBIfam" id="TIGR02492">
    <property type="entry name" value="flgK_ends"/>
    <property type="match status" value="1"/>
</dbReference>
<evidence type="ECO:0000259" key="8">
    <source>
        <dbReference type="Pfam" id="PF00460"/>
    </source>
</evidence>
<keyword evidence="6 7" id="KW-0975">Bacterial flagellum</keyword>
<dbReference type="GO" id="GO:0005198">
    <property type="term" value="F:structural molecule activity"/>
    <property type="evidence" value="ECO:0007669"/>
    <property type="project" value="UniProtKB-UniRule"/>
</dbReference>
<comment type="similarity">
    <text evidence="3 7">Belongs to the flagella basal body rod proteins family.</text>
</comment>
<dbReference type="PRINTS" id="PR01005">
    <property type="entry name" value="FLGHOOKAP1"/>
</dbReference>
<sequence>MSGLFGTFNIAKRGMFTQQKALDVTAHNIANANTDGYSRQRAKITTTRPFATPSIHNTAEPGQLGTGSQIAAIERIRDSFIDFQVRAESSILGQYSTREKFLSEVEGILNEPTDTGISNLMGEFYKAWQDLSKHPEGSNTRVVAAEKSASLANSINHTYGQLEKLKENSKELTRSAVAEVSALLDQIDKLNQEIMTVNVSGKMPNDLMDQRDMLLDEISSKFNIKIEKSNYEGINLKAEDSNLNMIKAVNNKTEVNRLSYVDSIDAKKDPSTGQYTGDIEVTYYKLGNKLSAENKVTVTLKMDPADQNEISRIKKELEDSRVIWTNVNGEPVDDNGVSLGTIDSVTGELNLDPTKSFNTSLFKPSKGELKGLMSINDDIQKYENDLNRLAKSLAWSVNAIHTKNIDKNDQILFFINKDGGSEDDINASNIAVNPEIMKDVMKIFVGSSKESGESDNERALAIAGLKDTILMIQDIGSDIKTREDLIGVKGSNGFDTAPNEFFIKNNVKGMKMDAYFKNMVNKLGVDAQEANQTAKNQRKLLASFEESRLSISGVSEDEEMTNLIQFQHAYQANAKVIATIDELLDVVINGLKR</sequence>
<dbReference type="Pfam" id="PF22638">
    <property type="entry name" value="FlgK_D1"/>
    <property type="match status" value="2"/>
</dbReference>
<evidence type="ECO:0000313" key="12">
    <source>
        <dbReference type="Proteomes" id="UP000239863"/>
    </source>
</evidence>
<evidence type="ECO:0000259" key="9">
    <source>
        <dbReference type="Pfam" id="PF06429"/>
    </source>
</evidence>
<dbReference type="SUPFAM" id="SSF64518">
    <property type="entry name" value="Phase 1 flagellin"/>
    <property type="match status" value="1"/>
</dbReference>
<dbReference type="GO" id="GO:0009424">
    <property type="term" value="C:bacterial-type flagellum hook"/>
    <property type="evidence" value="ECO:0007669"/>
    <property type="project" value="UniProtKB-UniRule"/>
</dbReference>
<dbReference type="InterPro" id="IPR053927">
    <property type="entry name" value="FlgK_helical"/>
</dbReference>
<dbReference type="OrthoDB" id="9802553at2"/>
<dbReference type="InterPro" id="IPR010930">
    <property type="entry name" value="Flg_bb/hook_C_dom"/>
</dbReference>
<keyword evidence="11" id="KW-0966">Cell projection</keyword>
<evidence type="ECO:0000313" key="11">
    <source>
        <dbReference type="EMBL" id="PPK49483.1"/>
    </source>
</evidence>
<evidence type="ECO:0000259" key="10">
    <source>
        <dbReference type="Pfam" id="PF22638"/>
    </source>
</evidence>
<dbReference type="GO" id="GO:0044780">
    <property type="term" value="P:bacterial-type flagellum assembly"/>
    <property type="evidence" value="ECO:0007669"/>
    <property type="project" value="InterPro"/>
</dbReference>